<comment type="similarity">
    <text evidence="7">Belongs to the gamma-glutamyl phosphate reductase family.</text>
</comment>
<dbReference type="EMBL" id="JAKEVY010000001">
    <property type="protein sequence ID" value="MCF1713661.1"/>
    <property type="molecule type" value="Genomic_DNA"/>
</dbReference>
<evidence type="ECO:0000256" key="3">
    <source>
        <dbReference type="ARBA" id="ARBA00022650"/>
    </source>
</evidence>
<dbReference type="InterPro" id="IPR016162">
    <property type="entry name" value="Ald_DH_N"/>
</dbReference>
<feature type="domain" description="Aldehyde dehydrogenase" evidence="8">
    <location>
        <begin position="7"/>
        <end position="280"/>
    </location>
</feature>
<dbReference type="Proteomes" id="UP001200145">
    <property type="component" value="Unassembled WGS sequence"/>
</dbReference>
<dbReference type="InterPro" id="IPR015590">
    <property type="entry name" value="Aldehyde_DH_dom"/>
</dbReference>
<sequence>MINITNSLQKTHKAARTLQALSNSAIQKLLLDMAKALEEKQATLLKANAGDLSRQAKDNPRNDRLLLNEQRIKNIAASMRKVAKLPDPTGRVLEERILYNGIHLKKIAVPLGVVGAIYESRPNVTFDIAALCLRSRNAAVLKGSSEAADTNAAAVKLIHSVLKAHGLPTALVNLLPPDREVVQQLFEATNYLDVLIPRGSDQLIQFVRQHSRVPVIETGAGVCHVYIEKKANLKKAVDIIVNAKTSRPSVCNAADTILLDKAIAPTVLNALQPPFTAFEVEIFADPAAYKLLKGYPFLRKATKAEFGREFLSLKCAIKIVDGIDEALEHIDTYSTKHSEAIVSEDKKQCARFIREVDAAAVYSNASTRFTDGEEFGLGAEIGISTQKLHARGPFALEKLVTEKWILEGNGQIRK</sequence>
<dbReference type="EC" id="1.2.1.41" evidence="7"/>
<dbReference type="PROSITE" id="PS01223">
    <property type="entry name" value="PROA"/>
    <property type="match status" value="1"/>
</dbReference>
<dbReference type="InterPro" id="IPR016163">
    <property type="entry name" value="Ald_DH_C"/>
</dbReference>
<keyword evidence="2 7" id="KW-0028">Amino-acid biosynthesis</keyword>
<keyword evidence="4 7" id="KW-0521">NADP</keyword>
<reference evidence="9 10" key="1">
    <citation type="submission" date="2022-01" db="EMBL/GenBank/DDBJ databases">
        <title>Flavihumibacter sp. nov., isolated from sediment of a river.</title>
        <authorList>
            <person name="Liu H."/>
        </authorList>
    </citation>
    <scope>NUCLEOTIDE SEQUENCE [LARGE SCALE GENOMIC DNA]</scope>
    <source>
        <strain evidence="9 10">RY-1</strain>
    </source>
</reference>
<dbReference type="Gene3D" id="3.40.605.10">
    <property type="entry name" value="Aldehyde Dehydrogenase, Chain A, domain 1"/>
    <property type="match status" value="1"/>
</dbReference>
<keyword evidence="5 7" id="KW-0560">Oxidoreductase</keyword>
<dbReference type="NCBIfam" id="TIGR00407">
    <property type="entry name" value="proA"/>
    <property type="match status" value="1"/>
</dbReference>
<protein>
    <recommendedName>
        <fullName evidence="7">Gamma-glutamyl phosphate reductase</fullName>
        <shortName evidence="7">GPR</shortName>
        <ecNumber evidence="7">1.2.1.41</ecNumber>
    </recommendedName>
    <alternativeName>
        <fullName evidence="7">Glutamate-5-semialdehyde dehydrogenase</fullName>
    </alternativeName>
    <alternativeName>
        <fullName evidence="7">Glutamyl-gamma-semialdehyde dehydrogenase</fullName>
        <shortName evidence="7">GSA dehydrogenase</shortName>
    </alternativeName>
</protein>
<evidence type="ECO:0000256" key="2">
    <source>
        <dbReference type="ARBA" id="ARBA00022605"/>
    </source>
</evidence>
<dbReference type="InterPro" id="IPR016161">
    <property type="entry name" value="Ald_DH/histidinol_DH"/>
</dbReference>
<organism evidence="9 10">
    <name type="scientific">Flavihumibacter fluminis</name>
    <dbReference type="NCBI Taxonomy" id="2909236"/>
    <lineage>
        <taxon>Bacteria</taxon>
        <taxon>Pseudomonadati</taxon>
        <taxon>Bacteroidota</taxon>
        <taxon>Chitinophagia</taxon>
        <taxon>Chitinophagales</taxon>
        <taxon>Chitinophagaceae</taxon>
        <taxon>Flavihumibacter</taxon>
    </lineage>
</organism>
<evidence type="ECO:0000256" key="1">
    <source>
        <dbReference type="ARBA" id="ARBA00004985"/>
    </source>
</evidence>
<evidence type="ECO:0000256" key="4">
    <source>
        <dbReference type="ARBA" id="ARBA00022857"/>
    </source>
</evidence>
<gene>
    <name evidence="7" type="primary">proA</name>
    <name evidence="9" type="ORF">L0U88_03335</name>
</gene>
<dbReference type="GO" id="GO:0004350">
    <property type="term" value="F:glutamate-5-semialdehyde dehydrogenase activity"/>
    <property type="evidence" value="ECO:0007669"/>
    <property type="project" value="UniProtKB-EC"/>
</dbReference>
<comment type="subcellular location">
    <subcellularLocation>
        <location evidence="7">Cytoplasm</location>
    </subcellularLocation>
</comment>
<evidence type="ECO:0000259" key="8">
    <source>
        <dbReference type="Pfam" id="PF00171"/>
    </source>
</evidence>
<dbReference type="Pfam" id="PF00171">
    <property type="entry name" value="Aldedh"/>
    <property type="match status" value="1"/>
</dbReference>
<dbReference type="SUPFAM" id="SSF53720">
    <property type="entry name" value="ALDH-like"/>
    <property type="match status" value="1"/>
</dbReference>
<evidence type="ECO:0000256" key="7">
    <source>
        <dbReference type="HAMAP-Rule" id="MF_00412"/>
    </source>
</evidence>
<keyword evidence="7" id="KW-0963">Cytoplasm</keyword>
<keyword evidence="3 7" id="KW-0641">Proline biosynthesis</keyword>
<dbReference type="Gene3D" id="3.40.309.10">
    <property type="entry name" value="Aldehyde Dehydrogenase, Chain A, domain 2"/>
    <property type="match status" value="1"/>
</dbReference>
<proteinExistence type="inferred from homology"/>
<name>A0ABS9BD80_9BACT</name>
<comment type="pathway">
    <text evidence="1 7">Amino-acid biosynthesis; L-proline biosynthesis; L-glutamate 5-semialdehyde from L-glutamate: step 2/2.</text>
</comment>
<dbReference type="CDD" id="cd07079">
    <property type="entry name" value="ALDH_F18-19_ProA-GPR"/>
    <property type="match status" value="1"/>
</dbReference>
<dbReference type="InterPro" id="IPR000965">
    <property type="entry name" value="GPR_dom"/>
</dbReference>
<dbReference type="PANTHER" id="PTHR11063">
    <property type="entry name" value="GLUTAMATE SEMIALDEHYDE DEHYDROGENASE"/>
    <property type="match status" value="1"/>
</dbReference>
<dbReference type="PIRSF" id="PIRSF000151">
    <property type="entry name" value="GPR"/>
    <property type="match status" value="1"/>
</dbReference>
<evidence type="ECO:0000313" key="10">
    <source>
        <dbReference type="Proteomes" id="UP001200145"/>
    </source>
</evidence>
<evidence type="ECO:0000256" key="6">
    <source>
        <dbReference type="ARBA" id="ARBA00049024"/>
    </source>
</evidence>
<comment type="function">
    <text evidence="7">Catalyzes the NADPH-dependent reduction of L-glutamate 5-phosphate into L-glutamate 5-semialdehyde and phosphate. The product spontaneously undergoes cyclization to form 1-pyrroline-5-carboxylate.</text>
</comment>
<dbReference type="HAMAP" id="MF_00412">
    <property type="entry name" value="ProA"/>
    <property type="match status" value="1"/>
</dbReference>
<dbReference type="InterPro" id="IPR012134">
    <property type="entry name" value="Glu-5-SA_DH"/>
</dbReference>
<comment type="caution">
    <text evidence="9">The sequence shown here is derived from an EMBL/GenBank/DDBJ whole genome shotgun (WGS) entry which is preliminary data.</text>
</comment>
<comment type="catalytic activity">
    <reaction evidence="6 7">
        <text>L-glutamate 5-semialdehyde + phosphate + NADP(+) = L-glutamyl 5-phosphate + NADPH + H(+)</text>
        <dbReference type="Rhea" id="RHEA:19541"/>
        <dbReference type="ChEBI" id="CHEBI:15378"/>
        <dbReference type="ChEBI" id="CHEBI:43474"/>
        <dbReference type="ChEBI" id="CHEBI:57783"/>
        <dbReference type="ChEBI" id="CHEBI:58066"/>
        <dbReference type="ChEBI" id="CHEBI:58274"/>
        <dbReference type="ChEBI" id="CHEBI:58349"/>
        <dbReference type="EC" id="1.2.1.41"/>
    </reaction>
</comment>
<evidence type="ECO:0000313" key="9">
    <source>
        <dbReference type="EMBL" id="MCF1713661.1"/>
    </source>
</evidence>
<dbReference type="PANTHER" id="PTHR11063:SF8">
    <property type="entry name" value="DELTA-1-PYRROLINE-5-CARBOXYLATE SYNTHASE"/>
    <property type="match status" value="1"/>
</dbReference>
<dbReference type="RefSeq" id="WP_234864189.1">
    <property type="nucleotide sequence ID" value="NZ_JAKEVY010000001.1"/>
</dbReference>
<dbReference type="NCBIfam" id="NF001221">
    <property type="entry name" value="PRK00197.1"/>
    <property type="match status" value="1"/>
</dbReference>
<keyword evidence="10" id="KW-1185">Reference proteome</keyword>
<evidence type="ECO:0000256" key="5">
    <source>
        <dbReference type="ARBA" id="ARBA00023002"/>
    </source>
</evidence>
<accession>A0ABS9BD80</accession>
<dbReference type="InterPro" id="IPR020593">
    <property type="entry name" value="G-glutamylP_reductase_CS"/>
</dbReference>